<proteinExistence type="predicted"/>
<evidence type="ECO:0000313" key="1">
    <source>
        <dbReference type="EMBL" id="KKR34220.1"/>
    </source>
</evidence>
<dbReference type="AlphaFoldDB" id="A0A0G0SHM9"/>
<gene>
    <name evidence="1" type="ORF">UT63_C0004G0007</name>
</gene>
<evidence type="ECO:0008006" key="3">
    <source>
        <dbReference type="Google" id="ProtNLM"/>
    </source>
</evidence>
<dbReference type="SUPFAM" id="SSF82607">
    <property type="entry name" value="YbaB-like"/>
    <property type="match status" value="1"/>
</dbReference>
<organism evidence="1 2">
    <name type="scientific">Candidatus Gottesmanbacteria bacterium GW2011_GWC2_39_8</name>
    <dbReference type="NCBI Taxonomy" id="1618450"/>
    <lineage>
        <taxon>Bacteria</taxon>
        <taxon>Candidatus Gottesmaniibacteriota</taxon>
    </lineage>
</organism>
<dbReference type="InterPro" id="IPR004401">
    <property type="entry name" value="YbaB/EbfC"/>
</dbReference>
<dbReference type="EMBL" id="LBXN01000004">
    <property type="protein sequence ID" value="KKR34220.1"/>
    <property type="molecule type" value="Genomic_DNA"/>
</dbReference>
<comment type="caution">
    <text evidence="1">The sequence shown here is derived from an EMBL/GenBank/DDBJ whole genome shotgun (WGS) entry which is preliminary data.</text>
</comment>
<dbReference type="InterPro" id="IPR036894">
    <property type="entry name" value="YbaB-like_sf"/>
</dbReference>
<dbReference type="Gene3D" id="3.30.1310.10">
    <property type="entry name" value="Nucleoid-associated protein YbaB-like domain"/>
    <property type="match status" value="1"/>
</dbReference>
<dbReference type="GO" id="GO:0003677">
    <property type="term" value="F:DNA binding"/>
    <property type="evidence" value="ECO:0007669"/>
    <property type="project" value="InterPro"/>
</dbReference>
<name>A0A0G0SHM9_9BACT</name>
<accession>A0A0G0SHM9</accession>
<sequence length="96" mass="10424">MFNPFKSIGDLKNARDQAMKIQNALAQEKVEVERSGVRVVMSGDQKIVDIETRGQSDNNIREAVNEAIKKSQEIAAKKFTEMSGGLGNLLGGMGGQ</sequence>
<evidence type="ECO:0000313" key="2">
    <source>
        <dbReference type="Proteomes" id="UP000034539"/>
    </source>
</evidence>
<reference evidence="1 2" key="1">
    <citation type="journal article" date="2015" name="Nature">
        <title>rRNA introns, odd ribosomes, and small enigmatic genomes across a large radiation of phyla.</title>
        <authorList>
            <person name="Brown C.T."/>
            <person name="Hug L.A."/>
            <person name="Thomas B.C."/>
            <person name="Sharon I."/>
            <person name="Castelle C.J."/>
            <person name="Singh A."/>
            <person name="Wilkins M.J."/>
            <person name="Williams K.H."/>
            <person name="Banfield J.F."/>
        </authorList>
    </citation>
    <scope>NUCLEOTIDE SEQUENCE [LARGE SCALE GENOMIC DNA]</scope>
</reference>
<protein>
    <recommendedName>
        <fullName evidence="3">Nucleoid-associated protein</fullName>
    </recommendedName>
</protein>
<dbReference type="Pfam" id="PF02575">
    <property type="entry name" value="YbaB_DNA_bd"/>
    <property type="match status" value="1"/>
</dbReference>
<dbReference type="Proteomes" id="UP000034539">
    <property type="component" value="Unassembled WGS sequence"/>
</dbReference>